<feature type="compositionally biased region" description="Low complexity" evidence="4">
    <location>
        <begin position="1"/>
        <end position="13"/>
    </location>
</feature>
<dbReference type="Gene3D" id="3.40.50.2300">
    <property type="match status" value="2"/>
</dbReference>
<keyword evidence="5" id="KW-1133">Transmembrane helix</keyword>
<name>A0A421BKH9_9RHOB</name>
<accession>A0A421BKH9</accession>
<dbReference type="PANTHER" id="PTHR46847">
    <property type="entry name" value="D-ALLOSE-BINDING PERIPLASMIC PROTEIN-RELATED"/>
    <property type="match status" value="1"/>
</dbReference>
<dbReference type="GO" id="GO:0030313">
    <property type="term" value="C:cell envelope"/>
    <property type="evidence" value="ECO:0007669"/>
    <property type="project" value="UniProtKB-SubCell"/>
</dbReference>
<evidence type="ECO:0000256" key="5">
    <source>
        <dbReference type="SAM" id="Phobius"/>
    </source>
</evidence>
<evidence type="ECO:0000256" key="2">
    <source>
        <dbReference type="ARBA" id="ARBA00007639"/>
    </source>
</evidence>
<keyword evidence="5" id="KW-0812">Transmembrane</keyword>
<dbReference type="Proteomes" id="UP000279673">
    <property type="component" value="Unassembled WGS sequence"/>
</dbReference>
<dbReference type="Pfam" id="PF13407">
    <property type="entry name" value="Peripla_BP_4"/>
    <property type="match status" value="1"/>
</dbReference>
<comment type="caution">
    <text evidence="7">The sequence shown here is derived from an EMBL/GenBank/DDBJ whole genome shotgun (WGS) entry which is preliminary data.</text>
</comment>
<gene>
    <name evidence="7" type="ORF">DYS74_15400</name>
</gene>
<dbReference type="InterPro" id="IPR025997">
    <property type="entry name" value="SBP_2_dom"/>
</dbReference>
<dbReference type="EMBL" id="RCHI01000017">
    <property type="protein sequence ID" value="RLL63013.1"/>
    <property type="molecule type" value="Genomic_DNA"/>
</dbReference>
<evidence type="ECO:0000256" key="1">
    <source>
        <dbReference type="ARBA" id="ARBA00004196"/>
    </source>
</evidence>
<feature type="domain" description="Periplasmic binding protein" evidence="6">
    <location>
        <begin position="120"/>
        <end position="375"/>
    </location>
</feature>
<feature type="transmembrane region" description="Helical" evidence="5">
    <location>
        <begin position="89"/>
        <end position="114"/>
    </location>
</feature>
<dbReference type="InterPro" id="IPR028082">
    <property type="entry name" value="Peripla_BP_I"/>
</dbReference>
<keyword evidence="3" id="KW-0732">Signal</keyword>
<dbReference type="AlphaFoldDB" id="A0A421BKH9"/>
<feature type="region of interest" description="Disordered" evidence="4">
    <location>
        <begin position="1"/>
        <end position="43"/>
    </location>
</feature>
<dbReference type="SUPFAM" id="SSF53822">
    <property type="entry name" value="Periplasmic binding protein-like I"/>
    <property type="match status" value="1"/>
</dbReference>
<dbReference type="PROSITE" id="PS51318">
    <property type="entry name" value="TAT"/>
    <property type="match status" value="1"/>
</dbReference>
<dbReference type="CDD" id="cd01536">
    <property type="entry name" value="PBP1_ABC_sugar_binding-like"/>
    <property type="match status" value="1"/>
</dbReference>
<dbReference type="InterPro" id="IPR006311">
    <property type="entry name" value="TAT_signal"/>
</dbReference>
<keyword evidence="5" id="KW-0472">Membrane</keyword>
<evidence type="ECO:0000259" key="6">
    <source>
        <dbReference type="Pfam" id="PF13407"/>
    </source>
</evidence>
<sequence>MNATRRPAIAAPLPRRRPRPNDTPPVTRGVAGPSRKPTTTRRAMPCDQERHVQMKLRDLARGLPDFTDRKVIDRHMERLDSHGASRRDFLALASAGVAAGFGAAALGLPAAAIASQNGKFAFLTGFMVNEWNTTFDRTAKTAAESLGIGYTSLDSQFDGERQYNQFEQQVAAGVSGVIFNLSDGSAIRGLARTAAQNRIYIANIWDSLPWFTPFDADDYYTLFAVSEEVTAQREVTEVLLAGVTERFGGGDIIGVTGSKGSLLELQRNRGRDAAFAKFPKTRLVDELPGLWNREDALKATEDLLTRNPNVVGIVTQDDDIALGAIAALNAAGLRPGEDVLVVGTSGTGLGSKAVKAGQMLATKGNSPALAAALFTTRLYDVTHGWVPRASERMLNWNTLTLTRDNIDGWIERFVDNGDVEPFDYRKMSKVLHPDDWDPQAEVYPLDIDQSFGGIPKPEGYSYPPAYVAARDTGERAAVAAEYAAHYKIKYDGPSPNRRA</sequence>
<protein>
    <submittedName>
        <fullName evidence="7">Sugar ABC transporter substrate-binding protein</fullName>
    </submittedName>
</protein>
<organism evidence="7 8">
    <name type="scientific">Paenirhodobacter hankyongi</name>
    <dbReference type="NCBI Taxonomy" id="2294033"/>
    <lineage>
        <taxon>Bacteria</taxon>
        <taxon>Pseudomonadati</taxon>
        <taxon>Pseudomonadota</taxon>
        <taxon>Alphaproteobacteria</taxon>
        <taxon>Rhodobacterales</taxon>
        <taxon>Rhodobacter group</taxon>
        <taxon>Paenirhodobacter</taxon>
    </lineage>
</organism>
<evidence type="ECO:0000256" key="3">
    <source>
        <dbReference type="ARBA" id="ARBA00022729"/>
    </source>
</evidence>
<dbReference type="PANTHER" id="PTHR46847:SF1">
    <property type="entry name" value="D-ALLOSE-BINDING PERIPLASMIC PROTEIN-RELATED"/>
    <property type="match status" value="1"/>
</dbReference>
<comment type="subcellular location">
    <subcellularLocation>
        <location evidence="1">Cell envelope</location>
    </subcellularLocation>
</comment>
<proteinExistence type="inferred from homology"/>
<evidence type="ECO:0000256" key="4">
    <source>
        <dbReference type="SAM" id="MobiDB-lite"/>
    </source>
</evidence>
<keyword evidence="8" id="KW-1185">Reference proteome</keyword>
<evidence type="ECO:0000313" key="8">
    <source>
        <dbReference type="Proteomes" id="UP000279673"/>
    </source>
</evidence>
<reference evidence="7 8" key="1">
    <citation type="submission" date="2018-10" db="EMBL/GenBank/DDBJ databases">
        <title>Rhodobacter sp . BO-81.</title>
        <authorList>
            <person name="Im W.T."/>
        </authorList>
    </citation>
    <scope>NUCLEOTIDE SEQUENCE [LARGE SCALE GENOMIC DNA]</scope>
    <source>
        <strain evidence="7 8">BO-81</strain>
    </source>
</reference>
<comment type="similarity">
    <text evidence="2">Belongs to the bacterial solute-binding protein 2 family.</text>
</comment>
<dbReference type="GO" id="GO:0030246">
    <property type="term" value="F:carbohydrate binding"/>
    <property type="evidence" value="ECO:0007669"/>
    <property type="project" value="UniProtKB-ARBA"/>
</dbReference>
<evidence type="ECO:0000313" key="7">
    <source>
        <dbReference type="EMBL" id="RLL63013.1"/>
    </source>
</evidence>